<feature type="compositionally biased region" description="Basic and acidic residues" evidence="1">
    <location>
        <begin position="381"/>
        <end position="391"/>
    </location>
</feature>
<gene>
    <name evidence="4 5" type="primary">LOC100202128</name>
</gene>
<evidence type="ECO:0000313" key="5">
    <source>
        <dbReference type="RefSeq" id="XP_065657789.1"/>
    </source>
</evidence>
<protein>
    <submittedName>
        <fullName evidence="4 5">Uncharacterized protein LOC100202128 isoform X3</fullName>
    </submittedName>
</protein>
<feature type="region of interest" description="Disordered" evidence="1">
    <location>
        <begin position="376"/>
        <end position="432"/>
    </location>
</feature>
<feature type="compositionally biased region" description="Polar residues" evidence="1">
    <location>
        <begin position="392"/>
        <end position="423"/>
    </location>
</feature>
<organism evidence="3 5">
    <name type="scientific">Hydra vulgaris</name>
    <name type="common">Hydra</name>
    <name type="synonym">Hydra attenuata</name>
    <dbReference type="NCBI Taxonomy" id="6087"/>
    <lineage>
        <taxon>Eukaryota</taxon>
        <taxon>Metazoa</taxon>
        <taxon>Cnidaria</taxon>
        <taxon>Hydrozoa</taxon>
        <taxon>Hydroidolina</taxon>
        <taxon>Anthoathecata</taxon>
        <taxon>Aplanulata</taxon>
        <taxon>Hydridae</taxon>
        <taxon>Hydra</taxon>
    </lineage>
</organism>
<keyword evidence="3" id="KW-1185">Reference proteome</keyword>
<dbReference type="InterPro" id="IPR008936">
    <property type="entry name" value="Rho_GTPase_activation_prot"/>
</dbReference>
<reference evidence="4 5" key="1">
    <citation type="submission" date="2025-05" db="UniProtKB">
        <authorList>
            <consortium name="RefSeq"/>
        </authorList>
    </citation>
    <scope>IDENTIFICATION</scope>
</reference>
<dbReference type="Pfam" id="PF00610">
    <property type="entry name" value="DEP"/>
    <property type="match status" value="1"/>
</dbReference>
<dbReference type="RefSeq" id="XP_065657787.1">
    <property type="nucleotide sequence ID" value="XM_065801715.1"/>
</dbReference>
<dbReference type="Gene3D" id="1.10.10.10">
    <property type="entry name" value="Winged helix-like DNA-binding domain superfamily/Winged helix DNA-binding domain"/>
    <property type="match status" value="1"/>
</dbReference>
<evidence type="ECO:0000256" key="1">
    <source>
        <dbReference type="SAM" id="MobiDB-lite"/>
    </source>
</evidence>
<dbReference type="Gene3D" id="1.10.555.10">
    <property type="entry name" value="Rho GTPase activation protein"/>
    <property type="match status" value="1"/>
</dbReference>
<evidence type="ECO:0000259" key="2">
    <source>
        <dbReference type="PROSITE" id="PS50186"/>
    </source>
</evidence>
<sequence>MTQYINNMKKPASPYKATKLWNQLLSSFKEGMVLKKKRWRLKTYEQCFSGAEALNWMHAYLQNSPAFDANVTRQQAFLLLQKFLENNIFESVLGKSYRQFQDTNFLYQFVVNDTAGSEKVDKENIVMQNSIPNVLKYFGRKNSRSTSCENLNFLDNKSSELSKQKKKFQLEATSTTRKPLTEINIMKTYSNMSTFLFDESDEESCDVFNSSISQSNFMRSSSLRFSKKSKKMPFLLKKNDDMDEERLVEAKEIVKKSCTSKQLKTKELLMSSSSMTSSNFSRISKADSQDTLCSVCSPSKKVKIDDEKSSLPRTRQGKSLHKNILDKAVPSEHLSSITLLDNKHEITNLPGYKSSENSSKMLNKKHATELLKPPRIGVKRHLNEGKKEKFQTQKLSDSATKSLESESSNSILKSPSNTIQASIESPKKQNKKLRRTIRKSLSQNDLNNFRNTKIPISSLKDQINQSESSKVSVLYLKDHTNQSEPLRRKRCESVINDYSSSVLNSKKVSSKNVLHKAQSVWSLNEIGTNKENITDEIDHDEPLPFDIENTWKSVVLLSLRKLLQVEKLSGYLDENSISGGSIIRNVEAKNDAKDTPAWLQSAISCLINWPESYENLKDNQTNFKNHKELERYIFQTIKEYYEKNLAEPLFPYHFFGLLQECEAMLHADSKAVIKILQHTLLLLPNWNRCQLYLIVNFMKKASCNDTLCLSADIPNKDLILHSFYHLIVRKEKQSMNKMYEDVVSMRITTFLMEHYEEIFMLPTGLRVQVDHKIAVTFGAKKCNNALSSKNIVNKKHCKNNLINPIKRTPSFCARISVQQYEKDAAELSRKALHDLLLSIVNNKSISEKDKTKQLKKFEKTYPEIYAEYNRRKALLPKTGSSSSQS</sequence>
<name>A0ABM4C858_HYDVU</name>
<accession>A0ABM4C858</accession>
<evidence type="ECO:0000313" key="4">
    <source>
        <dbReference type="RefSeq" id="XP_065657787.1"/>
    </source>
</evidence>
<dbReference type="RefSeq" id="XP_065657789.1">
    <property type="nucleotide sequence ID" value="XM_065801717.1"/>
</dbReference>
<dbReference type="InterPro" id="IPR000591">
    <property type="entry name" value="DEP_dom"/>
</dbReference>
<dbReference type="SMART" id="SM00049">
    <property type="entry name" value="DEP"/>
    <property type="match status" value="1"/>
</dbReference>
<dbReference type="InterPro" id="IPR036390">
    <property type="entry name" value="WH_DNA-bd_sf"/>
</dbReference>
<dbReference type="PANTHER" id="PTHR16206">
    <property type="entry name" value="DEP DOMAIN-CONTAINING"/>
    <property type="match status" value="1"/>
</dbReference>
<proteinExistence type="predicted"/>
<dbReference type="SUPFAM" id="SSF46785">
    <property type="entry name" value="Winged helix' DNA-binding domain"/>
    <property type="match status" value="1"/>
</dbReference>
<dbReference type="InterPro" id="IPR036388">
    <property type="entry name" value="WH-like_DNA-bd_sf"/>
</dbReference>
<feature type="domain" description="DEP" evidence="2">
    <location>
        <begin position="28"/>
        <end position="111"/>
    </location>
</feature>
<evidence type="ECO:0000313" key="3">
    <source>
        <dbReference type="Proteomes" id="UP001652625"/>
    </source>
</evidence>
<dbReference type="SUPFAM" id="SSF48350">
    <property type="entry name" value="GTPase activation domain, GAP"/>
    <property type="match status" value="1"/>
</dbReference>
<dbReference type="PANTHER" id="PTHR16206:SF4">
    <property type="entry name" value="PROTEIN LET-99"/>
    <property type="match status" value="1"/>
</dbReference>
<dbReference type="GeneID" id="100202128"/>
<dbReference type="PROSITE" id="PS50186">
    <property type="entry name" value="DEP"/>
    <property type="match status" value="1"/>
</dbReference>
<dbReference type="Proteomes" id="UP001652625">
    <property type="component" value="Chromosome 07"/>
</dbReference>